<accession>A0ABR9ZT40</accession>
<evidence type="ECO:0000256" key="2">
    <source>
        <dbReference type="ARBA" id="ARBA00012274"/>
    </source>
</evidence>
<evidence type="ECO:0000259" key="6">
    <source>
        <dbReference type="Pfam" id="PF12637"/>
    </source>
</evidence>
<evidence type="ECO:0000256" key="5">
    <source>
        <dbReference type="ARBA" id="ARBA00047754"/>
    </source>
</evidence>
<protein>
    <recommendedName>
        <fullName evidence="2">ribonucleoside-diphosphate reductase</fullName>
        <ecNumber evidence="2">1.17.4.1</ecNumber>
    </recommendedName>
</protein>
<evidence type="ECO:0000256" key="4">
    <source>
        <dbReference type="ARBA" id="ARBA00022741"/>
    </source>
</evidence>
<feature type="domain" description="TSCPD" evidence="6">
    <location>
        <begin position="4"/>
        <end position="79"/>
    </location>
</feature>
<organism evidence="7 8">
    <name type="scientific">Fusibacter ferrireducens</name>
    <dbReference type="NCBI Taxonomy" id="2785058"/>
    <lineage>
        <taxon>Bacteria</taxon>
        <taxon>Bacillati</taxon>
        <taxon>Bacillota</taxon>
        <taxon>Clostridia</taxon>
        <taxon>Eubacteriales</taxon>
        <taxon>Eubacteriales Family XII. Incertae Sedis</taxon>
        <taxon>Fusibacter</taxon>
    </lineage>
</organism>
<dbReference type="InterPro" id="IPR024434">
    <property type="entry name" value="TSCPD_dom"/>
</dbReference>
<gene>
    <name evidence="7" type="ORF">ISU02_10755</name>
</gene>
<dbReference type="Proteomes" id="UP000614200">
    <property type="component" value="Unassembled WGS sequence"/>
</dbReference>
<sequence length="79" mass="8376">MYRVATSGVCAREIIFNIEEGIVGHVEFVGGCPGNAIGLSNMIKGMPVTDVISRLKDVKCGSKNTSCPSQLALALEKHL</sequence>
<keyword evidence="3" id="KW-0237">DNA synthesis</keyword>
<dbReference type="EMBL" id="JADKNH010000006">
    <property type="protein sequence ID" value="MBF4693605.1"/>
    <property type="molecule type" value="Genomic_DNA"/>
</dbReference>
<evidence type="ECO:0000256" key="1">
    <source>
        <dbReference type="ARBA" id="ARBA00007405"/>
    </source>
</evidence>
<keyword evidence="4" id="KW-0547">Nucleotide-binding</keyword>
<dbReference type="Pfam" id="PF12637">
    <property type="entry name" value="TSCPD"/>
    <property type="match status" value="1"/>
</dbReference>
<dbReference type="NCBIfam" id="TIGR03905">
    <property type="entry name" value="TIGR03905_4_Cys"/>
    <property type="match status" value="1"/>
</dbReference>
<evidence type="ECO:0000256" key="3">
    <source>
        <dbReference type="ARBA" id="ARBA00022634"/>
    </source>
</evidence>
<dbReference type="EC" id="1.17.4.1" evidence="2"/>
<evidence type="ECO:0000313" key="7">
    <source>
        <dbReference type="EMBL" id="MBF4693605.1"/>
    </source>
</evidence>
<dbReference type="RefSeq" id="WP_194701849.1">
    <property type="nucleotide sequence ID" value="NZ_JADKNH010000006.1"/>
</dbReference>
<comment type="similarity">
    <text evidence="1">Belongs to the ribonucleoside diphosphate reductase class-2 family.</text>
</comment>
<comment type="caution">
    <text evidence="7">The sequence shown here is derived from an EMBL/GenBank/DDBJ whole genome shotgun (WGS) entry which is preliminary data.</text>
</comment>
<proteinExistence type="inferred from homology"/>
<comment type="catalytic activity">
    <reaction evidence="5">
        <text>a 2'-deoxyribonucleoside 5'-diphosphate + [thioredoxin]-disulfide + H2O = a ribonucleoside 5'-diphosphate + [thioredoxin]-dithiol</text>
        <dbReference type="Rhea" id="RHEA:23252"/>
        <dbReference type="Rhea" id="RHEA-COMP:10698"/>
        <dbReference type="Rhea" id="RHEA-COMP:10700"/>
        <dbReference type="ChEBI" id="CHEBI:15377"/>
        <dbReference type="ChEBI" id="CHEBI:29950"/>
        <dbReference type="ChEBI" id="CHEBI:50058"/>
        <dbReference type="ChEBI" id="CHEBI:57930"/>
        <dbReference type="ChEBI" id="CHEBI:73316"/>
        <dbReference type="EC" id="1.17.4.1"/>
    </reaction>
</comment>
<dbReference type="InterPro" id="IPR023806">
    <property type="entry name" value="CHP03905"/>
</dbReference>
<evidence type="ECO:0000313" key="8">
    <source>
        <dbReference type="Proteomes" id="UP000614200"/>
    </source>
</evidence>
<name>A0ABR9ZT40_9FIRM</name>
<keyword evidence="8" id="KW-1185">Reference proteome</keyword>
<reference evidence="7 8" key="1">
    <citation type="submission" date="2020-11" db="EMBL/GenBank/DDBJ databases">
        <title>Fusibacter basophilias sp. nov.</title>
        <authorList>
            <person name="Qiu D."/>
        </authorList>
    </citation>
    <scope>NUCLEOTIDE SEQUENCE [LARGE SCALE GENOMIC DNA]</scope>
    <source>
        <strain evidence="7 8">Q10-2</strain>
    </source>
</reference>